<feature type="non-terminal residue" evidence="1">
    <location>
        <position position="1"/>
    </location>
</feature>
<protein>
    <submittedName>
        <fullName evidence="1">Uncharacterized protein</fullName>
    </submittedName>
</protein>
<evidence type="ECO:0000313" key="1">
    <source>
        <dbReference type="EMBL" id="SVB59202.1"/>
    </source>
</evidence>
<name>A0A382F990_9ZZZZ</name>
<dbReference type="EMBL" id="UINC01048543">
    <property type="protein sequence ID" value="SVB59202.1"/>
    <property type="molecule type" value="Genomic_DNA"/>
</dbReference>
<sequence>CNLYPHLYPLKIALGELIFYIINSISPKSDTFPSCERVVVFSCGQCHEYYD</sequence>
<accession>A0A382F990</accession>
<organism evidence="1">
    <name type="scientific">marine metagenome</name>
    <dbReference type="NCBI Taxonomy" id="408172"/>
    <lineage>
        <taxon>unclassified sequences</taxon>
        <taxon>metagenomes</taxon>
        <taxon>ecological metagenomes</taxon>
    </lineage>
</organism>
<proteinExistence type="predicted"/>
<reference evidence="1" key="1">
    <citation type="submission" date="2018-05" db="EMBL/GenBank/DDBJ databases">
        <authorList>
            <person name="Lanie J.A."/>
            <person name="Ng W.-L."/>
            <person name="Kazmierczak K.M."/>
            <person name="Andrzejewski T.M."/>
            <person name="Davidsen T.M."/>
            <person name="Wayne K.J."/>
            <person name="Tettelin H."/>
            <person name="Glass J.I."/>
            <person name="Rusch D."/>
            <person name="Podicherti R."/>
            <person name="Tsui H.-C.T."/>
            <person name="Winkler M.E."/>
        </authorList>
    </citation>
    <scope>NUCLEOTIDE SEQUENCE</scope>
</reference>
<gene>
    <name evidence="1" type="ORF">METZ01_LOCUS212056</name>
</gene>
<dbReference type="AlphaFoldDB" id="A0A382F990"/>